<accession>A0A497JG02</accession>
<reference evidence="1 2" key="1">
    <citation type="submission" date="2018-06" db="EMBL/GenBank/DDBJ databases">
        <title>Extensive metabolic versatility and redundancy in microbially diverse, dynamic hydrothermal sediments.</title>
        <authorList>
            <person name="Dombrowski N."/>
            <person name="Teske A."/>
            <person name="Baker B.J."/>
        </authorList>
    </citation>
    <scope>NUCLEOTIDE SEQUENCE [LARGE SCALE GENOMIC DNA]</scope>
    <source>
        <strain evidence="1">B9_G13</strain>
    </source>
</reference>
<evidence type="ECO:0000313" key="1">
    <source>
        <dbReference type="EMBL" id="RLG69739.1"/>
    </source>
</evidence>
<protein>
    <submittedName>
        <fullName evidence="1">Uncharacterized protein</fullName>
    </submittedName>
</protein>
<proteinExistence type="predicted"/>
<sequence length="65" mass="7722">MEETRATFLKQSVYNPASSRRYAERLLKEELPRVKTFLRELEQALIEAQVRLTEIEEGAKRTLRQ</sequence>
<comment type="caution">
    <text evidence="1">The sequence shown here is derived from an EMBL/GenBank/DDBJ whole genome shotgun (WGS) entry which is preliminary data.</text>
</comment>
<gene>
    <name evidence="1" type="ORF">DRO07_01720</name>
</gene>
<organism evidence="1 2">
    <name type="scientific">Candidatus Iainarchaeum sp</name>
    <dbReference type="NCBI Taxonomy" id="3101447"/>
    <lineage>
        <taxon>Archaea</taxon>
        <taxon>Candidatus Iainarchaeota</taxon>
        <taxon>Candidatus Iainarchaeia</taxon>
        <taxon>Candidatus Iainarchaeales</taxon>
        <taxon>Candidatus Iainarchaeaceae</taxon>
        <taxon>Candidatus Iainarchaeum</taxon>
    </lineage>
</organism>
<dbReference type="AlphaFoldDB" id="A0A497JG02"/>
<name>A0A497JG02_9ARCH</name>
<evidence type="ECO:0000313" key="2">
    <source>
        <dbReference type="Proteomes" id="UP000277633"/>
    </source>
</evidence>
<dbReference type="EMBL" id="QMWO01000050">
    <property type="protein sequence ID" value="RLG69739.1"/>
    <property type="molecule type" value="Genomic_DNA"/>
</dbReference>
<dbReference type="Proteomes" id="UP000277633">
    <property type="component" value="Unassembled WGS sequence"/>
</dbReference>